<evidence type="ECO:0000313" key="2">
    <source>
        <dbReference type="Proteomes" id="UP000572377"/>
    </source>
</evidence>
<keyword evidence="2" id="KW-1185">Reference proteome</keyword>
<sequence>MNLQRVLENLSSLSRQGAIPQGVIDEGRIFALGQFENDDDLHGRVNNVVEGLKDHVGQPFDTHPWAFLFDLSTFKQDGIAVPMTLLGAVWPQDDGTVFVRDFFVMPRGLRRMNDFLFEHTANGTNIKLLGASKWQSDVTDRVASSLYPLAIAILNTRGCSIDFKSAPSVINARRKRQGKPPIPARYEVDAAEYITALRSTPLSSDHGGTHASPIPHLRRAHERMLASGKRIWVRSALINVRSEGDIAFVERRKAYRGREGKIKTDS</sequence>
<reference evidence="1 2" key="1">
    <citation type="submission" date="2020-05" db="EMBL/GenBank/DDBJ databases">
        <title>Gimesia benthica sp. nov., a novel planctomycete isolated from a deep-sea water sample of the Northwest Indian Ocean.</title>
        <authorList>
            <person name="Wang J."/>
            <person name="Ruan C."/>
            <person name="Song L."/>
            <person name="Zhu Y."/>
            <person name="Li A."/>
            <person name="Zheng X."/>
            <person name="Wang L."/>
            <person name="Lu Z."/>
            <person name="Huang Y."/>
            <person name="Du W."/>
            <person name="Zhou Y."/>
            <person name="Huang L."/>
            <person name="Dai X."/>
        </authorList>
    </citation>
    <scope>NUCLEOTIDE SEQUENCE [LARGE SCALE GENOMIC DNA]</scope>
    <source>
        <strain evidence="1 2">YYQ-30</strain>
    </source>
</reference>
<comment type="caution">
    <text evidence="1">The sequence shown here is derived from an EMBL/GenBank/DDBJ whole genome shotgun (WGS) entry which is preliminary data.</text>
</comment>
<accession>A0A849L4H7</accession>
<protein>
    <submittedName>
        <fullName evidence="1">Uncharacterized protein</fullName>
    </submittedName>
</protein>
<dbReference type="Proteomes" id="UP000572377">
    <property type="component" value="Unassembled WGS sequence"/>
</dbReference>
<dbReference type="RefSeq" id="WP_171325659.1">
    <property type="nucleotide sequence ID" value="NZ_JABFBC010000002.1"/>
</dbReference>
<organism evidence="1 2">
    <name type="scientific">Halovulum dunhuangense</name>
    <dbReference type="NCBI Taxonomy" id="1505036"/>
    <lineage>
        <taxon>Bacteria</taxon>
        <taxon>Pseudomonadati</taxon>
        <taxon>Pseudomonadota</taxon>
        <taxon>Alphaproteobacteria</taxon>
        <taxon>Rhodobacterales</taxon>
        <taxon>Paracoccaceae</taxon>
        <taxon>Halovulum</taxon>
    </lineage>
</organism>
<gene>
    <name evidence="1" type="ORF">HMH01_11440</name>
</gene>
<dbReference type="EMBL" id="JABFBC010000002">
    <property type="protein sequence ID" value="NNU81051.1"/>
    <property type="molecule type" value="Genomic_DNA"/>
</dbReference>
<proteinExistence type="predicted"/>
<dbReference type="AlphaFoldDB" id="A0A849L4H7"/>
<name>A0A849L4H7_9RHOB</name>
<evidence type="ECO:0000313" key="1">
    <source>
        <dbReference type="EMBL" id="NNU81051.1"/>
    </source>
</evidence>